<evidence type="ECO:0000313" key="2">
    <source>
        <dbReference type="EMBL" id="MDT8902443.1"/>
    </source>
</evidence>
<name>A0ABU3P065_9FIRM</name>
<feature type="region of interest" description="Disordered" evidence="1">
    <location>
        <begin position="1"/>
        <end position="26"/>
    </location>
</feature>
<protein>
    <submittedName>
        <fullName evidence="2">Uncharacterized protein</fullName>
    </submittedName>
</protein>
<evidence type="ECO:0000313" key="3">
    <source>
        <dbReference type="Proteomes" id="UP001254848"/>
    </source>
</evidence>
<sequence>MVGSDDRDLRGEVAARQDAGPDGAAILEEDVYAKQERLFTEGTSEMPS</sequence>
<comment type="caution">
    <text evidence="2">The sequence shown here is derived from an EMBL/GenBank/DDBJ whole genome shotgun (WGS) entry which is preliminary data.</text>
</comment>
<gene>
    <name evidence="2" type="ORF">Q4T40_14430</name>
</gene>
<feature type="compositionally biased region" description="Basic and acidic residues" evidence="1">
    <location>
        <begin position="1"/>
        <end position="15"/>
    </location>
</feature>
<keyword evidence="3" id="KW-1185">Reference proteome</keyword>
<dbReference type="RefSeq" id="WP_413780923.1">
    <property type="nucleotide sequence ID" value="NZ_JAUOZS010000001.1"/>
</dbReference>
<proteinExistence type="predicted"/>
<accession>A0ABU3P065</accession>
<evidence type="ECO:0000256" key="1">
    <source>
        <dbReference type="SAM" id="MobiDB-lite"/>
    </source>
</evidence>
<dbReference type="Proteomes" id="UP001254848">
    <property type="component" value="Unassembled WGS sequence"/>
</dbReference>
<reference evidence="2 3" key="1">
    <citation type="submission" date="2023-07" db="EMBL/GenBank/DDBJ databases">
        <title>The novel representative of Negativicutes class, Anaeroselena agilis gen. nov. sp. nov.</title>
        <authorList>
            <person name="Prokofeva M.I."/>
            <person name="Elcheninov A.G."/>
            <person name="Klyukina A."/>
            <person name="Kublanov I.V."/>
            <person name="Frolov E.N."/>
            <person name="Podosokorskaya O.A."/>
        </authorList>
    </citation>
    <scope>NUCLEOTIDE SEQUENCE [LARGE SCALE GENOMIC DNA]</scope>
    <source>
        <strain evidence="2 3">4137-cl</strain>
    </source>
</reference>
<dbReference type="EMBL" id="JAUOZS010000001">
    <property type="protein sequence ID" value="MDT8902443.1"/>
    <property type="molecule type" value="Genomic_DNA"/>
</dbReference>
<organism evidence="2 3">
    <name type="scientific">Anaeroselena agilis</name>
    <dbReference type="NCBI Taxonomy" id="3063788"/>
    <lineage>
        <taxon>Bacteria</taxon>
        <taxon>Bacillati</taxon>
        <taxon>Bacillota</taxon>
        <taxon>Negativicutes</taxon>
        <taxon>Acetonemataceae</taxon>
        <taxon>Anaeroselena</taxon>
    </lineage>
</organism>